<comment type="caution">
    <text evidence="2">The sequence shown here is derived from an EMBL/GenBank/DDBJ whole genome shotgun (WGS) entry which is preliminary data.</text>
</comment>
<accession>A0A3A8NUT8</accession>
<reference evidence="3" key="1">
    <citation type="submission" date="2018-09" db="EMBL/GenBank/DDBJ databases">
        <authorList>
            <person name="Livingstone P.G."/>
            <person name="Whitworth D.E."/>
        </authorList>
    </citation>
    <scope>NUCLEOTIDE SEQUENCE [LARGE SCALE GENOMIC DNA]</scope>
    <source>
        <strain evidence="3">CA040B</strain>
    </source>
</reference>
<organism evidence="2 3">
    <name type="scientific">Corallococcus sicarius</name>
    <dbReference type="NCBI Taxonomy" id="2316726"/>
    <lineage>
        <taxon>Bacteria</taxon>
        <taxon>Pseudomonadati</taxon>
        <taxon>Myxococcota</taxon>
        <taxon>Myxococcia</taxon>
        <taxon>Myxococcales</taxon>
        <taxon>Cystobacterineae</taxon>
        <taxon>Myxococcaceae</taxon>
        <taxon>Corallococcus</taxon>
    </lineage>
</organism>
<dbReference type="AlphaFoldDB" id="A0A3A8NUT8"/>
<feature type="compositionally biased region" description="Basic and acidic residues" evidence="1">
    <location>
        <begin position="25"/>
        <end position="34"/>
    </location>
</feature>
<proteinExistence type="predicted"/>
<dbReference type="EMBL" id="RAWG01000003">
    <property type="protein sequence ID" value="RKH48176.1"/>
    <property type="molecule type" value="Genomic_DNA"/>
</dbReference>
<dbReference type="Proteomes" id="UP000273405">
    <property type="component" value="Unassembled WGS sequence"/>
</dbReference>
<sequence length="273" mass="30094">MFIHRPGQPPTNPERELLLSWLGGARRDSKKPEHQSAIAPALQPLPPMREEDTDEEPPARSRGAKALPGAFNVRAVTQPPPRWSRGLPVAQSLSWADSNIFAEEEDASINAPKGFVTSGRFLSVHRGDCCVREDAVREVGAQRLRFFSSPSRPTQKETYVVLEQPKRHRSAWLAASGSGLELLGMHRGRAWLKVPVFMDPGFSLVAIDVESGAAWHLGLDRTATFDPDAYLPREVTQEGVLLESTEGEEDGSGKTVPWALLERALRDARPPAK</sequence>
<evidence type="ECO:0000313" key="3">
    <source>
        <dbReference type="Proteomes" id="UP000273405"/>
    </source>
</evidence>
<name>A0A3A8NUT8_9BACT</name>
<protein>
    <submittedName>
        <fullName evidence="2">Uncharacterized protein</fullName>
    </submittedName>
</protein>
<gene>
    <name evidence="2" type="ORF">D7X12_00930</name>
</gene>
<feature type="region of interest" description="Disordered" evidence="1">
    <location>
        <begin position="21"/>
        <end position="67"/>
    </location>
</feature>
<evidence type="ECO:0000313" key="2">
    <source>
        <dbReference type="EMBL" id="RKH48176.1"/>
    </source>
</evidence>
<keyword evidence="3" id="KW-1185">Reference proteome</keyword>
<evidence type="ECO:0000256" key="1">
    <source>
        <dbReference type="SAM" id="MobiDB-lite"/>
    </source>
</evidence>